<evidence type="ECO:0000313" key="2">
    <source>
        <dbReference type="EMBL" id="QTD50712.1"/>
    </source>
</evidence>
<reference evidence="2" key="1">
    <citation type="submission" date="2021-03" db="EMBL/GenBank/DDBJ databases">
        <title>Acanthopleuribacteraceae sp. M133.</title>
        <authorList>
            <person name="Wang G."/>
        </authorList>
    </citation>
    <scope>NUCLEOTIDE SEQUENCE</scope>
    <source>
        <strain evidence="2">M133</strain>
    </source>
</reference>
<dbReference type="Proteomes" id="UP000663929">
    <property type="component" value="Chromosome"/>
</dbReference>
<dbReference type="RefSeq" id="WP_237380642.1">
    <property type="nucleotide sequence ID" value="NZ_CP071793.1"/>
</dbReference>
<sequence length="1465" mass="166918">MQRALKSGPVLFLKAEQLEGNSWISFATTQGLSGVPVEHFLVEVGAVGTPLLFIDAIDRVQKAHQPIVLDLIRAILESPLLINWRIVFSLRDSEIGCLKIWLGHILTKGISVETLRVDQLNDDEAKELAKAKPHLRPLLFGSPQVQRIVRRPFFAKVLNQSHLADPEVPTISPQSELDLIENWWLRGGYDETGQNAIERQCQLLELASTCSQNLSKPIHLSQLSSVARIDELRADGILQSVRNGISVRFAHDIFFEWTFFYVLADRGSDWISEIKNAGEPPVVGRVVELVSQWEYVNGSDWETHLAGVQDANLRSQWLRAWLFGPLGNAKFEAKETLFQKVVFADNFRILEKLLVWFQAEKTSPNPHIQIFDLALENHPWFAEYLGWPSDFWAWRRLIDFLLRHISDISSKLYPNILTIFEVWENALSGTPNSTSRAFLRQCADWLSDLESRNSHDVLEQSSGIFAEVPDTCIFQKSLVQLLLRSSLAEPTSAADYLRRVISSNRIDDDTFRTIITFSPILAQTLPKLVVELSLAYLRQELPDERQARKDQRHRANLAWREAVLAKPESERTPQERMILENGMPLGVDVSSFWDNKGHSIRESFKCFVPQSALREPFFSLFQSSPDQALRLLTELCNHAIDAWRQQHRYSRDSFGTPIPLELTFPWGVQTFWGTDREYLWFRSTCAPQALGCGFMALEEWCFAELKQGKPVDELIQKILDGNKCVAILGVASMLALHTERVSEVTFPLVTSQRLLGADQNRRIQEMSISPSNLIGFEPPADMAHFKAIQTANSRKVRQIDLSWLVSLFIFSNQPIGDRTRKALLDFKNFLPYQYEEHRTNQEKKSHLTAQANRFSELADPQNYQVSHPEGCSGPVSLIHVSPSAAEPEIVAKIDAVSKELIQIKLCLWAMDSFKEKILGDTFKMPDAIALAREIDVHNLFEEKANEIDEEFLGVCRGAVASIGAMVLHFRVGRSQGELEWARDVIMRAIRLPEKIGPRWMPNSPTSWHHAIYVARGISAEIQEETALSDAGRHLLGLIAHPLEIVSTVALEETCRLWEKDPKLTWSALFLALSLCHIQKRPYDQVRGHNEPLHSPNEVQVLFHTALDFYVNGSEWPSLPLPPPAWVKVDSRKKNEQQDNNGHPSAIDSMNITGEWRDSDTRWHRTHAARILRHIPFESILKSKAKNSILDFLSGILDWTIRKKSPPWMEPGLQNVLSPRSFEWENTLSANLGYVAGFLPFDDLSARFLEPILKLRDDDCWDLLSQFLSNYVCCFLYDSPVVPPDLVLTLQHCLERILQAPYFKHDAHQGGQFFGSHLRDLTYTLMFVSVPHSDHAVRYVNGDWSEIDRILPIIDRLVRAGGFALPVMDSFLTLCERARERYPANIFADQVLSIIDKNPVNSVEHDTVVLARIAELVQHFVHRDAPMELNLAQKYLSILDILVDMGDRRSAALQLSEAFREVRRPS</sequence>
<organism evidence="2 3">
    <name type="scientific">Sulfidibacter corallicola</name>
    <dbReference type="NCBI Taxonomy" id="2818388"/>
    <lineage>
        <taxon>Bacteria</taxon>
        <taxon>Pseudomonadati</taxon>
        <taxon>Acidobacteriota</taxon>
        <taxon>Holophagae</taxon>
        <taxon>Acanthopleuribacterales</taxon>
        <taxon>Acanthopleuribacteraceae</taxon>
        <taxon>Sulfidibacter</taxon>
    </lineage>
</organism>
<proteinExistence type="predicted"/>
<dbReference type="EMBL" id="CP071793">
    <property type="protein sequence ID" value="QTD50712.1"/>
    <property type="molecule type" value="Genomic_DNA"/>
</dbReference>
<evidence type="ECO:0000313" key="3">
    <source>
        <dbReference type="Proteomes" id="UP000663929"/>
    </source>
</evidence>
<evidence type="ECO:0000256" key="1">
    <source>
        <dbReference type="SAM" id="MobiDB-lite"/>
    </source>
</evidence>
<protein>
    <recommendedName>
        <fullName evidence="4">ATP-binding protein</fullName>
    </recommendedName>
</protein>
<gene>
    <name evidence="2" type="ORF">J3U87_34430</name>
</gene>
<evidence type="ECO:0008006" key="4">
    <source>
        <dbReference type="Google" id="ProtNLM"/>
    </source>
</evidence>
<keyword evidence="3" id="KW-1185">Reference proteome</keyword>
<dbReference type="KEGG" id="scor:J3U87_34430"/>
<feature type="compositionally biased region" description="Polar residues" evidence="1">
    <location>
        <begin position="1137"/>
        <end position="1150"/>
    </location>
</feature>
<feature type="region of interest" description="Disordered" evidence="1">
    <location>
        <begin position="1130"/>
        <end position="1150"/>
    </location>
</feature>
<name>A0A8A4TNN6_SULCO</name>
<accession>A0A8A4TNN6</accession>